<sequence length="589" mass="64372">MPQVAMASRSVASLLACVVSVVLLLSTSSRAFDTGAHSDLTRNSLNLYGYSRDAQHMGAFSNWLTDLYAFSPSMVAGLDVVPDYVAELETFHCNNLYSIVFGANYMARFTLNTIDAVKDAVRRGAILEYLAILGTSLHVYQDFYAHSNWASIKSRSRCDCYEMTSTFFDSLTLANGSVEAMVTLEPEYLGFITYSYGGRGYPHYNIFSANVEHGGYCEGTNSDSYVRPKFESTYSYAFAGSMEWIYNYERWAADASFVARAKSWTAGNFTAELYRDFNASFEVSYASTQLYFGESDGHWKGPGSGDTSTFAVSTARLSTDNQDPYQQLYLRNATPPVWSLLATPPLYSFLNTSTNSDGDVVADTASLRSTVGNFTSFRSLPGNYTNLTAVVVRTTSYNLSDDYTKLIGGKPSPWALISIDGLEFMDAPMQDTQTWTPFWTAIKFVPIQSTAVQIQYQLVTTADSSNWGKTVPIAPGDGILNVTFNTRTNTLSGDATGVHDTFATALSSSANGSQVTIYVDSRPLTCASAPNATGVVTFCDNTAYGELGSFPTCEASTLPPLGQSGGSSTRWLWTHSLLCACIYLLFIHV</sequence>
<protein>
    <submittedName>
        <fullName evidence="2">Uncharacterized protein</fullName>
    </submittedName>
</protein>
<proteinExistence type="predicted"/>
<comment type="caution">
    <text evidence="2">The sequence shown here is derived from an EMBL/GenBank/DDBJ whole genome shotgun (WGS) entry which is preliminary data.</text>
</comment>
<accession>A0A8T0GQD4</accession>
<evidence type="ECO:0000313" key="2">
    <source>
        <dbReference type="EMBL" id="KAG0560675.1"/>
    </source>
</evidence>
<name>A0A8T0GQD4_CERPU</name>
<keyword evidence="3" id="KW-1185">Reference proteome</keyword>
<dbReference type="Proteomes" id="UP000822688">
    <property type="component" value="Chromosome 9"/>
</dbReference>
<keyword evidence="1" id="KW-0732">Signal</keyword>
<organism evidence="2 3">
    <name type="scientific">Ceratodon purpureus</name>
    <name type="common">Fire moss</name>
    <name type="synonym">Dicranum purpureum</name>
    <dbReference type="NCBI Taxonomy" id="3225"/>
    <lineage>
        <taxon>Eukaryota</taxon>
        <taxon>Viridiplantae</taxon>
        <taxon>Streptophyta</taxon>
        <taxon>Embryophyta</taxon>
        <taxon>Bryophyta</taxon>
        <taxon>Bryophytina</taxon>
        <taxon>Bryopsida</taxon>
        <taxon>Dicranidae</taxon>
        <taxon>Pseudoditrichales</taxon>
        <taxon>Ditrichaceae</taxon>
        <taxon>Ceratodon</taxon>
    </lineage>
</organism>
<reference evidence="2" key="1">
    <citation type="submission" date="2020-06" db="EMBL/GenBank/DDBJ databases">
        <title>WGS assembly of Ceratodon purpureus strain R40.</title>
        <authorList>
            <person name="Carey S.B."/>
            <person name="Jenkins J."/>
            <person name="Shu S."/>
            <person name="Lovell J.T."/>
            <person name="Sreedasyam A."/>
            <person name="Maumus F."/>
            <person name="Tiley G.P."/>
            <person name="Fernandez-Pozo N."/>
            <person name="Barry K."/>
            <person name="Chen C."/>
            <person name="Wang M."/>
            <person name="Lipzen A."/>
            <person name="Daum C."/>
            <person name="Saski C.A."/>
            <person name="Payton A.C."/>
            <person name="Mcbreen J.C."/>
            <person name="Conrad R.E."/>
            <person name="Kollar L.M."/>
            <person name="Olsson S."/>
            <person name="Huttunen S."/>
            <person name="Landis J.B."/>
            <person name="Wickett N.J."/>
            <person name="Johnson M.G."/>
            <person name="Rensing S.A."/>
            <person name="Grimwood J."/>
            <person name="Schmutz J."/>
            <person name="Mcdaniel S.F."/>
        </authorList>
    </citation>
    <scope>NUCLEOTIDE SEQUENCE</scope>
    <source>
        <strain evidence="2">R40</strain>
    </source>
</reference>
<feature type="signal peptide" evidence="1">
    <location>
        <begin position="1"/>
        <end position="31"/>
    </location>
</feature>
<evidence type="ECO:0000313" key="3">
    <source>
        <dbReference type="Proteomes" id="UP000822688"/>
    </source>
</evidence>
<dbReference type="AlphaFoldDB" id="A0A8T0GQD4"/>
<evidence type="ECO:0000256" key="1">
    <source>
        <dbReference type="SAM" id="SignalP"/>
    </source>
</evidence>
<feature type="chain" id="PRO_5035854179" evidence="1">
    <location>
        <begin position="32"/>
        <end position="589"/>
    </location>
</feature>
<gene>
    <name evidence="2" type="ORF">KC19_9G004200</name>
</gene>
<dbReference type="EMBL" id="CM026430">
    <property type="protein sequence ID" value="KAG0560675.1"/>
    <property type="molecule type" value="Genomic_DNA"/>
</dbReference>